<feature type="active site" description="Proton donor" evidence="6">
    <location>
        <position position="103"/>
    </location>
</feature>
<dbReference type="InterPro" id="IPR004607">
    <property type="entry name" value="GART"/>
</dbReference>
<gene>
    <name evidence="6" type="primary">purN</name>
    <name evidence="8" type="ORF">SAMN04488090_4349</name>
</gene>
<dbReference type="GO" id="GO:0006189">
    <property type="term" value="P:'de novo' IMP biosynthetic process"/>
    <property type="evidence" value="ECO:0007669"/>
    <property type="project" value="UniProtKB-UniRule"/>
</dbReference>
<evidence type="ECO:0000256" key="2">
    <source>
        <dbReference type="ARBA" id="ARBA00022679"/>
    </source>
</evidence>
<evidence type="ECO:0000256" key="3">
    <source>
        <dbReference type="ARBA" id="ARBA00022755"/>
    </source>
</evidence>
<dbReference type="OrthoDB" id="9806170at2"/>
<evidence type="ECO:0000259" key="7">
    <source>
        <dbReference type="Pfam" id="PF00551"/>
    </source>
</evidence>
<dbReference type="AlphaFoldDB" id="A0A1G9WEK2"/>
<keyword evidence="9" id="KW-1185">Reference proteome</keyword>
<dbReference type="GO" id="GO:0004644">
    <property type="term" value="F:phosphoribosylglycinamide formyltransferase activity"/>
    <property type="evidence" value="ECO:0007669"/>
    <property type="project" value="UniProtKB-UniRule"/>
</dbReference>
<dbReference type="UniPathway" id="UPA00074">
    <property type="reaction ID" value="UER00126"/>
</dbReference>
<proteinExistence type="inferred from homology"/>
<organism evidence="8 9">
    <name type="scientific">Siphonobacter aquaeclarae</name>
    <dbReference type="NCBI Taxonomy" id="563176"/>
    <lineage>
        <taxon>Bacteria</taxon>
        <taxon>Pseudomonadati</taxon>
        <taxon>Bacteroidota</taxon>
        <taxon>Cytophagia</taxon>
        <taxon>Cytophagales</taxon>
        <taxon>Cytophagaceae</taxon>
        <taxon>Siphonobacter</taxon>
    </lineage>
</organism>
<dbReference type="Proteomes" id="UP000198901">
    <property type="component" value="Unassembled WGS sequence"/>
</dbReference>
<evidence type="ECO:0000256" key="5">
    <source>
        <dbReference type="ARBA" id="ARBA00047664"/>
    </source>
</evidence>
<evidence type="ECO:0000313" key="9">
    <source>
        <dbReference type="Proteomes" id="UP000198901"/>
    </source>
</evidence>
<feature type="binding site" evidence="6">
    <location>
        <begin position="12"/>
        <end position="14"/>
    </location>
    <ligand>
        <name>N(1)-(5-phospho-beta-D-ribosyl)glycinamide</name>
        <dbReference type="ChEBI" id="CHEBI:143788"/>
    </ligand>
</feature>
<evidence type="ECO:0000313" key="8">
    <source>
        <dbReference type="EMBL" id="SDM82693.1"/>
    </source>
</evidence>
<dbReference type="CDD" id="cd08645">
    <property type="entry name" value="FMT_core_GART"/>
    <property type="match status" value="1"/>
</dbReference>
<comment type="function">
    <text evidence="6">Catalyzes the transfer of a formyl group from 10-formyltetrahydrofolate to 5-phospho-ribosyl-glycinamide (GAR), producing 5-phospho-ribosyl-N-formylglycinamide (FGAR) and tetrahydrofolate.</text>
</comment>
<sequence length="188" mass="20658">MKKLALFASGSGTNVENIAGYFREHPSVSVEMILCNNPEAGVIERAKRLGIPLRLFNREQFRSGEVAGWLTEAGIDWVVLAGFLWLVPKNLVEAFPDRILNIHPALLPKYGGKGMYGHYVHEAVVAAGETESGITIHFVNEHYDEGAILFQATVPVEPGDTPDEVARKIHALEYAHFPAVIEKAVLGQ</sequence>
<comment type="similarity">
    <text evidence="4 6">Belongs to the GART family.</text>
</comment>
<keyword evidence="3 6" id="KW-0658">Purine biosynthesis</keyword>
<dbReference type="Pfam" id="PF00551">
    <property type="entry name" value="Formyl_trans_N"/>
    <property type="match status" value="1"/>
</dbReference>
<dbReference type="EC" id="2.1.2.2" evidence="6"/>
<comment type="catalytic activity">
    <reaction evidence="5 6">
        <text>N(1)-(5-phospho-beta-D-ribosyl)glycinamide + (6R)-10-formyltetrahydrofolate = N(2)-formyl-N(1)-(5-phospho-beta-D-ribosyl)glycinamide + (6S)-5,6,7,8-tetrahydrofolate + H(+)</text>
        <dbReference type="Rhea" id="RHEA:15053"/>
        <dbReference type="ChEBI" id="CHEBI:15378"/>
        <dbReference type="ChEBI" id="CHEBI:57453"/>
        <dbReference type="ChEBI" id="CHEBI:143788"/>
        <dbReference type="ChEBI" id="CHEBI:147286"/>
        <dbReference type="ChEBI" id="CHEBI:195366"/>
        <dbReference type="EC" id="2.1.2.2"/>
    </reaction>
</comment>
<dbReference type="HAMAP" id="MF_01930">
    <property type="entry name" value="PurN"/>
    <property type="match status" value="1"/>
</dbReference>
<dbReference type="InterPro" id="IPR001555">
    <property type="entry name" value="GART_AS"/>
</dbReference>
<comment type="pathway">
    <text evidence="1 6">Purine metabolism; IMP biosynthesis via de novo pathway; N(2)-formyl-N(1)-(5-phospho-D-ribosyl)glycinamide from N(1)-(5-phospho-D-ribosyl)glycinamide (10-formyl THF route): step 1/1.</text>
</comment>
<dbReference type="Gene3D" id="3.40.50.170">
    <property type="entry name" value="Formyl transferase, N-terminal domain"/>
    <property type="match status" value="1"/>
</dbReference>
<keyword evidence="2 6" id="KW-0808">Transferase</keyword>
<dbReference type="GO" id="GO:0005829">
    <property type="term" value="C:cytosol"/>
    <property type="evidence" value="ECO:0007669"/>
    <property type="project" value="TreeGrafter"/>
</dbReference>
<dbReference type="RefSeq" id="WP_093207816.1">
    <property type="nucleotide sequence ID" value="NZ_FNGS01000009.1"/>
</dbReference>
<evidence type="ECO:0000256" key="6">
    <source>
        <dbReference type="HAMAP-Rule" id="MF_01930"/>
    </source>
</evidence>
<feature type="binding site" evidence="6">
    <location>
        <position position="58"/>
    </location>
    <ligand>
        <name>(6R)-10-formyltetrahydrofolate</name>
        <dbReference type="ChEBI" id="CHEBI:195366"/>
    </ligand>
</feature>
<dbReference type="SUPFAM" id="SSF53328">
    <property type="entry name" value="Formyltransferase"/>
    <property type="match status" value="1"/>
</dbReference>
<comment type="caution">
    <text evidence="6">Lacks conserved residue(s) required for the propagation of feature annotation.</text>
</comment>
<feature type="domain" description="Formyl transferase N-terminal" evidence="7">
    <location>
        <begin position="2"/>
        <end position="181"/>
    </location>
</feature>
<dbReference type="STRING" id="563176.SAMN04488090_4349"/>
<dbReference type="PANTHER" id="PTHR43369">
    <property type="entry name" value="PHOSPHORIBOSYLGLYCINAMIDE FORMYLTRANSFERASE"/>
    <property type="match status" value="1"/>
</dbReference>
<protein>
    <recommendedName>
        <fullName evidence="6">Phosphoribosylglycinamide formyltransferase</fullName>
        <ecNumber evidence="6">2.1.2.2</ecNumber>
    </recommendedName>
    <alternativeName>
        <fullName evidence="6">5'-phosphoribosylglycinamide transformylase</fullName>
    </alternativeName>
    <alternativeName>
        <fullName evidence="6">GAR transformylase</fullName>
        <shortName evidence="6">GART</shortName>
    </alternativeName>
</protein>
<dbReference type="PANTHER" id="PTHR43369:SF2">
    <property type="entry name" value="PHOSPHORIBOSYLGLYCINAMIDE FORMYLTRANSFERASE"/>
    <property type="match status" value="1"/>
</dbReference>
<feature type="binding site" evidence="6">
    <location>
        <position position="101"/>
    </location>
    <ligand>
        <name>(6R)-10-formyltetrahydrofolate</name>
        <dbReference type="ChEBI" id="CHEBI:195366"/>
    </ligand>
</feature>
<dbReference type="InterPro" id="IPR002376">
    <property type="entry name" value="Formyl_transf_N"/>
</dbReference>
<feature type="site" description="Raises pKa of active site His" evidence="6">
    <location>
        <position position="144"/>
    </location>
</feature>
<dbReference type="EMBL" id="FNGS01000009">
    <property type="protein sequence ID" value="SDM82693.1"/>
    <property type="molecule type" value="Genomic_DNA"/>
</dbReference>
<reference evidence="8 9" key="1">
    <citation type="submission" date="2016-10" db="EMBL/GenBank/DDBJ databases">
        <authorList>
            <person name="de Groot N.N."/>
        </authorList>
    </citation>
    <scope>NUCLEOTIDE SEQUENCE [LARGE SCALE GENOMIC DNA]</scope>
    <source>
        <strain evidence="8 9">DSM 21668</strain>
    </source>
</reference>
<evidence type="ECO:0000256" key="1">
    <source>
        <dbReference type="ARBA" id="ARBA00005054"/>
    </source>
</evidence>
<accession>A0A1G9WEK2</accession>
<evidence type="ECO:0000256" key="4">
    <source>
        <dbReference type="ARBA" id="ARBA00038440"/>
    </source>
</evidence>
<dbReference type="InterPro" id="IPR036477">
    <property type="entry name" value="Formyl_transf_N_sf"/>
</dbReference>
<dbReference type="PROSITE" id="PS00373">
    <property type="entry name" value="GART"/>
    <property type="match status" value="1"/>
</dbReference>
<name>A0A1G9WEK2_9BACT</name>